<dbReference type="Pfam" id="PF11871">
    <property type="entry name" value="DUF3391"/>
    <property type="match status" value="1"/>
</dbReference>
<organism evidence="4 5">
    <name type="scientific">Steroidobacter gossypii</name>
    <dbReference type="NCBI Taxonomy" id="2805490"/>
    <lineage>
        <taxon>Bacteria</taxon>
        <taxon>Pseudomonadati</taxon>
        <taxon>Pseudomonadota</taxon>
        <taxon>Gammaproteobacteria</taxon>
        <taxon>Steroidobacterales</taxon>
        <taxon>Steroidobacteraceae</taxon>
        <taxon>Steroidobacter</taxon>
    </lineage>
</organism>
<evidence type="ECO:0000256" key="1">
    <source>
        <dbReference type="SAM" id="MobiDB-lite"/>
    </source>
</evidence>
<dbReference type="InterPro" id="IPR021812">
    <property type="entry name" value="DUF3391"/>
</dbReference>
<gene>
    <name evidence="4" type="ORF">JM946_07865</name>
</gene>
<comment type="caution">
    <text evidence="4">The sequence shown here is derived from an EMBL/GenBank/DDBJ whole genome shotgun (WGS) entry which is preliminary data.</text>
</comment>
<feature type="domain" description="HD-GYP" evidence="3">
    <location>
        <begin position="135"/>
        <end position="330"/>
    </location>
</feature>
<dbReference type="Gene3D" id="1.10.3210.10">
    <property type="entry name" value="Hypothetical protein af1432"/>
    <property type="match status" value="1"/>
</dbReference>
<dbReference type="NCBIfam" id="TIGR00277">
    <property type="entry name" value="HDIG"/>
    <property type="match status" value="1"/>
</dbReference>
<dbReference type="Pfam" id="PF13487">
    <property type="entry name" value="HD_5"/>
    <property type="match status" value="1"/>
</dbReference>
<evidence type="ECO:0000259" key="3">
    <source>
        <dbReference type="PROSITE" id="PS51832"/>
    </source>
</evidence>
<dbReference type="InterPro" id="IPR003607">
    <property type="entry name" value="HD/PDEase_dom"/>
</dbReference>
<dbReference type="SUPFAM" id="SSF109604">
    <property type="entry name" value="HD-domain/PDEase-like"/>
    <property type="match status" value="1"/>
</dbReference>
<dbReference type="EMBL" id="JAEVLS010000002">
    <property type="protein sequence ID" value="MBM0104658.1"/>
    <property type="molecule type" value="Genomic_DNA"/>
</dbReference>
<feature type="domain" description="HD" evidence="2">
    <location>
        <begin position="157"/>
        <end position="273"/>
    </location>
</feature>
<dbReference type="PANTHER" id="PTHR43155">
    <property type="entry name" value="CYCLIC DI-GMP PHOSPHODIESTERASE PA4108-RELATED"/>
    <property type="match status" value="1"/>
</dbReference>
<dbReference type="PROSITE" id="PS51832">
    <property type="entry name" value="HD_GYP"/>
    <property type="match status" value="1"/>
</dbReference>
<dbReference type="CDD" id="cd00077">
    <property type="entry name" value="HDc"/>
    <property type="match status" value="1"/>
</dbReference>
<evidence type="ECO:0000313" key="4">
    <source>
        <dbReference type="EMBL" id="MBM0104658.1"/>
    </source>
</evidence>
<name>A0ABS1WUK7_9GAMM</name>
<protein>
    <submittedName>
        <fullName evidence="4">HD-GYP domain-containing protein</fullName>
    </submittedName>
</protein>
<dbReference type="InterPro" id="IPR006675">
    <property type="entry name" value="HDIG_dom"/>
</dbReference>
<dbReference type="RefSeq" id="WP_203167868.1">
    <property type="nucleotide sequence ID" value="NZ_JAEVLS010000002.1"/>
</dbReference>
<dbReference type="PROSITE" id="PS51831">
    <property type="entry name" value="HD"/>
    <property type="match status" value="1"/>
</dbReference>
<reference evidence="4 5" key="1">
    <citation type="journal article" date="2021" name="Int. J. Syst. Evol. Microbiol.">
        <title>Steroidobacter gossypii sp. nov., isolated from soil of cotton cropping field.</title>
        <authorList>
            <person name="Huang R."/>
            <person name="Yang S."/>
            <person name="Zhen C."/>
            <person name="Liu W."/>
        </authorList>
    </citation>
    <scope>NUCLEOTIDE SEQUENCE [LARGE SCALE GENOMIC DNA]</scope>
    <source>
        <strain evidence="4 5">S1-65</strain>
    </source>
</reference>
<dbReference type="InterPro" id="IPR037522">
    <property type="entry name" value="HD_GYP_dom"/>
</dbReference>
<evidence type="ECO:0000313" key="5">
    <source>
        <dbReference type="Proteomes" id="UP000661077"/>
    </source>
</evidence>
<proteinExistence type="predicted"/>
<evidence type="ECO:0000259" key="2">
    <source>
        <dbReference type="PROSITE" id="PS51831"/>
    </source>
</evidence>
<dbReference type="PANTHER" id="PTHR43155:SF2">
    <property type="entry name" value="CYCLIC DI-GMP PHOSPHODIESTERASE PA4108"/>
    <property type="match status" value="1"/>
</dbReference>
<feature type="region of interest" description="Disordered" evidence="1">
    <location>
        <begin position="65"/>
        <end position="90"/>
    </location>
</feature>
<dbReference type="Proteomes" id="UP000661077">
    <property type="component" value="Unassembled WGS sequence"/>
</dbReference>
<dbReference type="SMART" id="SM00471">
    <property type="entry name" value="HDc"/>
    <property type="match status" value="1"/>
</dbReference>
<dbReference type="InterPro" id="IPR006674">
    <property type="entry name" value="HD_domain"/>
</dbReference>
<keyword evidence="5" id="KW-1185">Reference proteome</keyword>
<sequence>MLKKIAISEVRTGMFVASVDGPWLKHGLWKTRFLVKDAEALARLKSSGVEQIWIDLSKGIDVAPPKETPSPSITVPEPQSAPTPRKRGSMADELDNAAQVLKRSKEAVTSLFAEARMGNAVNTSNCAPLVNDIVDSVDHNSSALVSLCRLKTADEYTYMHSVSVCALMVSLGRQLGLDDDTVRDAGMAGLLHDLGKAVMPQDIINKPGKLTDEEFAIIKSHPVRGYEMLLESGVDNERVLDVARHHHERIDGKGYPDKLPEDKISLIARMSAVCDVYDAVTSDRPYKAGWDPAESVSKMASWEGHFDPKVLQTFIKTIGIYPIGSLVRMASGKLGVVVEQNAAKLTAPKVKLFFSTKSGLPFEPKLLDLMDPFANDRIVAREPPENWSFGYLNDLWANHIS</sequence>
<accession>A0ABS1WUK7</accession>